<dbReference type="Proteomes" id="UP000241818">
    <property type="component" value="Unassembled WGS sequence"/>
</dbReference>
<dbReference type="PANTHER" id="PTHR34414:SF1">
    <property type="entry name" value="SUBTILISIN-LIKE SERINE PROTEASE"/>
    <property type="match status" value="1"/>
</dbReference>
<protein>
    <submittedName>
        <fullName evidence="2">Uncharacterized protein</fullName>
    </submittedName>
</protein>
<dbReference type="RefSeq" id="XP_024722816.1">
    <property type="nucleotide sequence ID" value="XM_024869973.1"/>
</dbReference>
<keyword evidence="1" id="KW-1133">Transmembrane helix</keyword>
<dbReference type="InParanoid" id="A0A2T3B7D2"/>
<evidence type="ECO:0000313" key="2">
    <source>
        <dbReference type="EMBL" id="PSS22770.1"/>
    </source>
</evidence>
<proteinExistence type="predicted"/>
<dbReference type="EMBL" id="KZ679008">
    <property type="protein sequence ID" value="PSS22770.1"/>
    <property type="molecule type" value="Genomic_DNA"/>
</dbReference>
<dbReference type="STRING" id="857342.A0A2T3B7D2"/>
<feature type="transmembrane region" description="Helical" evidence="1">
    <location>
        <begin position="297"/>
        <end position="319"/>
    </location>
</feature>
<feature type="transmembrane region" description="Helical" evidence="1">
    <location>
        <begin position="253"/>
        <end position="277"/>
    </location>
</feature>
<dbReference type="GeneID" id="36578054"/>
<keyword evidence="1" id="KW-0472">Membrane</keyword>
<organism evidence="2 3">
    <name type="scientific">Amorphotheca resinae ATCC 22711</name>
    <dbReference type="NCBI Taxonomy" id="857342"/>
    <lineage>
        <taxon>Eukaryota</taxon>
        <taxon>Fungi</taxon>
        <taxon>Dikarya</taxon>
        <taxon>Ascomycota</taxon>
        <taxon>Pezizomycotina</taxon>
        <taxon>Leotiomycetes</taxon>
        <taxon>Helotiales</taxon>
        <taxon>Amorphothecaceae</taxon>
        <taxon>Amorphotheca</taxon>
    </lineage>
</organism>
<keyword evidence="1" id="KW-0812">Transmembrane</keyword>
<evidence type="ECO:0000256" key="1">
    <source>
        <dbReference type="SAM" id="Phobius"/>
    </source>
</evidence>
<dbReference type="PANTHER" id="PTHR34414">
    <property type="entry name" value="HET DOMAIN-CONTAINING PROTEIN-RELATED"/>
    <property type="match status" value="1"/>
</dbReference>
<name>A0A2T3B7D2_AMORE</name>
<dbReference type="AlphaFoldDB" id="A0A2T3B7D2"/>
<dbReference type="OrthoDB" id="5086500at2759"/>
<dbReference type="InterPro" id="IPR046536">
    <property type="entry name" value="DUF6601"/>
</dbReference>
<reference evidence="2 3" key="1">
    <citation type="journal article" date="2018" name="New Phytol.">
        <title>Comparative genomics and transcriptomics depict ericoid mycorrhizal fungi as versatile saprotrophs and plant mutualists.</title>
        <authorList>
            <person name="Martino E."/>
            <person name="Morin E."/>
            <person name="Grelet G.A."/>
            <person name="Kuo A."/>
            <person name="Kohler A."/>
            <person name="Daghino S."/>
            <person name="Barry K.W."/>
            <person name="Cichocki N."/>
            <person name="Clum A."/>
            <person name="Dockter R.B."/>
            <person name="Hainaut M."/>
            <person name="Kuo R.C."/>
            <person name="LaButti K."/>
            <person name="Lindahl B.D."/>
            <person name="Lindquist E.A."/>
            <person name="Lipzen A."/>
            <person name="Khouja H.R."/>
            <person name="Magnuson J."/>
            <person name="Murat C."/>
            <person name="Ohm R.A."/>
            <person name="Singer S.W."/>
            <person name="Spatafora J.W."/>
            <person name="Wang M."/>
            <person name="Veneault-Fourrey C."/>
            <person name="Henrissat B."/>
            <person name="Grigoriev I.V."/>
            <person name="Martin F.M."/>
            <person name="Perotto S."/>
        </authorList>
    </citation>
    <scope>NUCLEOTIDE SEQUENCE [LARGE SCALE GENOMIC DNA]</scope>
    <source>
        <strain evidence="2 3">ATCC 22711</strain>
    </source>
</reference>
<gene>
    <name evidence="2" type="ORF">M430DRAFT_96608</name>
</gene>
<sequence>MDQPPFAAKDELCGKLYIVPNQHSIRRRPTPAPSMSQVQKTATEKSYLPGQPRITFQDPAIGSYLESELVTRDLDRLAPHLWLVAKQDSSHISSLTHQIVRGREIIITEEPGLHLVWIYDRVYIKPIPKYLLSHAFWEFYLTGRDSPIPEPLRQDIARAAFGFLRSYLYLIRHKSDFILATDEKLRLIPKEISYTEFVKFVVSFEKVEDISVSPRWRFGELRLTRLNFWSKIFLRRFAYHKVHGQYGDYFARFYGPILFVFGIFSVSLSAMQVALAVQPFVQLGQSWITFAKVSSGFSILTLVCVVLIALSFLSMLVALSFRETIFAVKDLFRKNTLKPQNDVEGSVSSSKSA</sequence>
<dbReference type="Pfam" id="PF20246">
    <property type="entry name" value="DUF6601"/>
    <property type="match status" value="1"/>
</dbReference>
<evidence type="ECO:0000313" key="3">
    <source>
        <dbReference type="Proteomes" id="UP000241818"/>
    </source>
</evidence>
<accession>A0A2T3B7D2</accession>
<keyword evidence="3" id="KW-1185">Reference proteome</keyword>